<dbReference type="GO" id="GO:0004146">
    <property type="term" value="F:dihydrofolate reductase activity"/>
    <property type="evidence" value="ECO:0007669"/>
    <property type="project" value="UniProtKB-EC"/>
</dbReference>
<dbReference type="Pfam" id="PF00186">
    <property type="entry name" value="DHFR_1"/>
    <property type="match status" value="1"/>
</dbReference>
<dbReference type="PROSITE" id="PS51330">
    <property type="entry name" value="DHFR_2"/>
    <property type="match status" value="1"/>
</dbReference>
<dbReference type="EC" id="1.5.1.3" evidence="3 8"/>
<keyword evidence="11" id="KW-1185">Reference proteome</keyword>
<keyword evidence="4 8" id="KW-0554">One-carbon metabolism</keyword>
<evidence type="ECO:0000256" key="1">
    <source>
        <dbReference type="ARBA" id="ARBA00004903"/>
    </source>
</evidence>
<dbReference type="InterPro" id="IPR001796">
    <property type="entry name" value="DHFR_dom"/>
</dbReference>
<evidence type="ECO:0000256" key="5">
    <source>
        <dbReference type="ARBA" id="ARBA00022857"/>
    </source>
</evidence>
<dbReference type="Proteomes" id="UP000295341">
    <property type="component" value="Unassembled WGS sequence"/>
</dbReference>
<keyword evidence="6 8" id="KW-0560">Oxidoreductase</keyword>
<comment type="pathway">
    <text evidence="1 8">Cofactor biosynthesis; tetrahydrofolate biosynthesis; 5,6,7,8-tetrahydrofolate from 7,8-dihydrofolate: step 1/1.</text>
</comment>
<evidence type="ECO:0000256" key="4">
    <source>
        <dbReference type="ARBA" id="ARBA00022563"/>
    </source>
</evidence>
<dbReference type="PANTHER" id="PTHR48069">
    <property type="entry name" value="DIHYDROFOLATE REDUCTASE"/>
    <property type="match status" value="1"/>
</dbReference>
<dbReference type="GO" id="GO:0046655">
    <property type="term" value="P:folic acid metabolic process"/>
    <property type="evidence" value="ECO:0007669"/>
    <property type="project" value="TreeGrafter"/>
</dbReference>
<comment type="similarity">
    <text evidence="2 8">Belongs to the dihydrofolate reductase family.</text>
</comment>
<dbReference type="PANTHER" id="PTHR48069:SF3">
    <property type="entry name" value="DIHYDROFOLATE REDUCTASE"/>
    <property type="match status" value="1"/>
</dbReference>
<dbReference type="RefSeq" id="WP_281280152.1">
    <property type="nucleotide sequence ID" value="NZ_MWIN01000015.1"/>
</dbReference>
<evidence type="ECO:0000256" key="6">
    <source>
        <dbReference type="ARBA" id="ARBA00023002"/>
    </source>
</evidence>
<accession>A0A4R7PF28</accession>
<reference evidence="10 11" key="1">
    <citation type="submission" date="2019-03" db="EMBL/GenBank/DDBJ databases">
        <title>Genomic Encyclopedia of Type Strains, Phase IV (KMG-IV): sequencing the most valuable type-strain genomes for metagenomic binning, comparative biology and taxonomic classification.</title>
        <authorList>
            <person name="Goeker M."/>
        </authorList>
    </citation>
    <scope>NUCLEOTIDE SEQUENCE [LARGE SCALE GENOMIC DNA]</scope>
    <source>
        <strain evidence="10 11">DSM 26377</strain>
    </source>
</reference>
<dbReference type="GO" id="GO:0046654">
    <property type="term" value="P:tetrahydrofolate biosynthetic process"/>
    <property type="evidence" value="ECO:0007669"/>
    <property type="project" value="UniProtKB-UniPathway"/>
</dbReference>
<sequence>MSPSGSAGGEGRRLGLIVAMDQDRLIGRADGSLPWKLPNDMAHFKRTTMGKTVLMGRKTWASLGRPLPGRPNWVLSRDPAFAPEGARRFESLESALAEPCDGELMIIGGADLYRQSLARAQTVYLTEVLARVGPSLPGDVHFPAFERAQFREVASQEHPADDRHPYAYRFVTLERA</sequence>
<dbReference type="PIRSF" id="PIRSF000194">
    <property type="entry name" value="DHFR"/>
    <property type="match status" value="1"/>
</dbReference>
<dbReference type="Gene3D" id="3.40.430.10">
    <property type="entry name" value="Dihydrofolate Reductase, subunit A"/>
    <property type="match status" value="1"/>
</dbReference>
<evidence type="ECO:0000313" key="10">
    <source>
        <dbReference type="EMBL" id="TDU32788.1"/>
    </source>
</evidence>
<dbReference type="GO" id="GO:0006730">
    <property type="term" value="P:one-carbon metabolic process"/>
    <property type="evidence" value="ECO:0007669"/>
    <property type="project" value="UniProtKB-KW"/>
</dbReference>
<comment type="function">
    <text evidence="7 8">Key enzyme in folate metabolism. Catalyzes an essential reaction for de novo glycine and purine synthesis, and for DNA precursor synthesis.</text>
</comment>
<dbReference type="PRINTS" id="PR00070">
    <property type="entry name" value="DHFR"/>
</dbReference>
<name>A0A4R7PF28_9GAMM</name>
<gene>
    <name evidence="10" type="ORF">DFR24_2193</name>
</gene>
<evidence type="ECO:0000256" key="2">
    <source>
        <dbReference type="ARBA" id="ARBA00009539"/>
    </source>
</evidence>
<proteinExistence type="inferred from homology"/>
<dbReference type="GO" id="GO:0005829">
    <property type="term" value="C:cytosol"/>
    <property type="evidence" value="ECO:0007669"/>
    <property type="project" value="TreeGrafter"/>
</dbReference>
<dbReference type="UniPathway" id="UPA00077">
    <property type="reaction ID" value="UER00158"/>
</dbReference>
<evidence type="ECO:0000256" key="8">
    <source>
        <dbReference type="PIRNR" id="PIRNR000194"/>
    </source>
</evidence>
<evidence type="ECO:0000259" key="9">
    <source>
        <dbReference type="PROSITE" id="PS51330"/>
    </source>
</evidence>
<protein>
    <recommendedName>
        <fullName evidence="3 8">Dihydrofolate reductase</fullName>
        <ecNumber evidence="3 8">1.5.1.3</ecNumber>
    </recommendedName>
</protein>
<feature type="domain" description="DHFR" evidence="9">
    <location>
        <begin position="13"/>
        <end position="175"/>
    </location>
</feature>
<evidence type="ECO:0000256" key="3">
    <source>
        <dbReference type="ARBA" id="ARBA00012856"/>
    </source>
</evidence>
<evidence type="ECO:0000313" key="11">
    <source>
        <dbReference type="Proteomes" id="UP000295341"/>
    </source>
</evidence>
<dbReference type="FunFam" id="3.40.430.10:FF:000001">
    <property type="entry name" value="Dihydrofolate reductase"/>
    <property type="match status" value="1"/>
</dbReference>
<dbReference type="AlphaFoldDB" id="A0A4R7PF28"/>
<evidence type="ECO:0000256" key="7">
    <source>
        <dbReference type="ARBA" id="ARBA00025067"/>
    </source>
</evidence>
<dbReference type="CDD" id="cd00209">
    <property type="entry name" value="DHFR"/>
    <property type="match status" value="1"/>
</dbReference>
<keyword evidence="5 8" id="KW-0521">NADP</keyword>
<dbReference type="SUPFAM" id="SSF53597">
    <property type="entry name" value="Dihydrofolate reductase-like"/>
    <property type="match status" value="1"/>
</dbReference>
<dbReference type="GO" id="GO:0070401">
    <property type="term" value="F:NADP+ binding"/>
    <property type="evidence" value="ECO:0007669"/>
    <property type="project" value="UniProtKB-ARBA"/>
</dbReference>
<dbReference type="EMBL" id="SOBT01000008">
    <property type="protein sequence ID" value="TDU32788.1"/>
    <property type="molecule type" value="Genomic_DNA"/>
</dbReference>
<organism evidence="10 11">
    <name type="scientific">Panacagrimonas perspica</name>
    <dbReference type="NCBI Taxonomy" id="381431"/>
    <lineage>
        <taxon>Bacteria</taxon>
        <taxon>Pseudomonadati</taxon>
        <taxon>Pseudomonadota</taxon>
        <taxon>Gammaproteobacteria</taxon>
        <taxon>Nevskiales</taxon>
        <taxon>Nevskiaceae</taxon>
        <taxon>Panacagrimonas</taxon>
    </lineage>
</organism>
<comment type="caution">
    <text evidence="10">The sequence shown here is derived from an EMBL/GenBank/DDBJ whole genome shotgun (WGS) entry which is preliminary data.</text>
</comment>
<dbReference type="InterPro" id="IPR024072">
    <property type="entry name" value="DHFR-like_dom_sf"/>
</dbReference>
<dbReference type="InterPro" id="IPR012259">
    <property type="entry name" value="DHFR"/>
</dbReference>
<dbReference type="GO" id="GO:0046452">
    <property type="term" value="P:dihydrofolate metabolic process"/>
    <property type="evidence" value="ECO:0007669"/>
    <property type="project" value="TreeGrafter"/>
</dbReference>
<comment type="catalytic activity">
    <reaction evidence="8">
        <text>(6S)-5,6,7,8-tetrahydrofolate + NADP(+) = 7,8-dihydrofolate + NADPH + H(+)</text>
        <dbReference type="Rhea" id="RHEA:15009"/>
        <dbReference type="ChEBI" id="CHEBI:15378"/>
        <dbReference type="ChEBI" id="CHEBI:57451"/>
        <dbReference type="ChEBI" id="CHEBI:57453"/>
        <dbReference type="ChEBI" id="CHEBI:57783"/>
        <dbReference type="ChEBI" id="CHEBI:58349"/>
        <dbReference type="EC" id="1.5.1.3"/>
    </reaction>
</comment>